<sequence length="427" mass="48873">MEDESGQEFFWGFTIVIIRVPEIFSDSVKPLSDFGYQYCLSKTGSPWEEAYEVVDCSGGSISAPVSYTFEIGGSVWKLEVMPQNGWVEKSYLYSIFGGGLLIVLLLTGLTAALLILDENRQELRKLALTDALTGIYNRHGFDKHVTVYMKKYPEKHCVGVQFDIDDFKLINDIYGHASGDKALQILAESMRKFFPDHAVLGRNGGDEFCIFLPDCTCKEAEEKLVQFTKQKRFFVYEGEERAFNISLGYAEYPVHAKSQLQLMHCADAALYEVKLRGKKGSLVYDEGFDPEVRTQLGFALRDISENLPGAFIIYKADYTDDEILFANSELIRLAGCENIEEFMTYTQRSFRSLIREDEREGVEQSIWQQIGTGQCNDYVHFYLKKKDGTYLKVLDHGRIVESGHYGKVFYVLIMDWDSMKEKYRDSL</sequence>
<name>A0ABV1H9M2_9FIRM</name>
<dbReference type="EC" id="2.7.7.65" evidence="3"/>
<dbReference type="InterPro" id="IPR050469">
    <property type="entry name" value="Diguanylate_Cyclase"/>
</dbReference>
<protein>
    <submittedName>
        <fullName evidence="3">Diguanylate cyclase</fullName>
        <ecNumber evidence="3">2.7.7.65</ecNumber>
    </submittedName>
</protein>
<accession>A0ABV1H9M2</accession>
<dbReference type="CDD" id="cd01949">
    <property type="entry name" value="GGDEF"/>
    <property type="match status" value="1"/>
</dbReference>
<dbReference type="SUPFAM" id="SSF55073">
    <property type="entry name" value="Nucleotide cyclase"/>
    <property type="match status" value="1"/>
</dbReference>
<dbReference type="EMBL" id="JBBMFS010000019">
    <property type="protein sequence ID" value="MEQ2556193.1"/>
    <property type="molecule type" value="Genomic_DNA"/>
</dbReference>
<dbReference type="PANTHER" id="PTHR45138:SF9">
    <property type="entry name" value="DIGUANYLATE CYCLASE DGCM-RELATED"/>
    <property type="match status" value="1"/>
</dbReference>
<feature type="domain" description="GGDEF" evidence="2">
    <location>
        <begin position="155"/>
        <end position="286"/>
    </location>
</feature>
<keyword evidence="3" id="KW-0548">Nucleotidyltransferase</keyword>
<comment type="caution">
    <text evidence="3">The sequence shown here is derived from an EMBL/GenBank/DDBJ whole genome shotgun (WGS) entry which is preliminary data.</text>
</comment>
<dbReference type="PROSITE" id="PS50887">
    <property type="entry name" value="GGDEF"/>
    <property type="match status" value="1"/>
</dbReference>
<keyword evidence="1" id="KW-0472">Membrane</keyword>
<keyword evidence="3" id="KW-0808">Transferase</keyword>
<keyword evidence="4" id="KW-1185">Reference proteome</keyword>
<reference evidence="3" key="1">
    <citation type="submission" date="2024-03" db="EMBL/GenBank/DDBJ databases">
        <title>Human intestinal bacterial collection.</title>
        <authorList>
            <person name="Pauvert C."/>
            <person name="Hitch T.C.A."/>
            <person name="Clavel T."/>
        </authorList>
    </citation>
    <scope>NUCLEOTIDE SEQUENCE [LARGE SCALE GENOMIC DNA]</scope>
    <source>
        <strain evidence="3">CLA-AA-H89B</strain>
    </source>
</reference>
<organism evidence="3 4">
    <name type="scientific">Lachnospira intestinalis</name>
    <dbReference type="NCBI Taxonomy" id="3133158"/>
    <lineage>
        <taxon>Bacteria</taxon>
        <taxon>Bacillati</taxon>
        <taxon>Bacillota</taxon>
        <taxon>Clostridia</taxon>
        <taxon>Lachnospirales</taxon>
        <taxon>Lachnospiraceae</taxon>
        <taxon>Lachnospira</taxon>
    </lineage>
</organism>
<dbReference type="PANTHER" id="PTHR45138">
    <property type="entry name" value="REGULATORY COMPONENTS OF SENSORY TRANSDUCTION SYSTEM"/>
    <property type="match status" value="1"/>
</dbReference>
<dbReference type="InterPro" id="IPR000160">
    <property type="entry name" value="GGDEF_dom"/>
</dbReference>
<dbReference type="Gene3D" id="3.30.450.20">
    <property type="entry name" value="PAS domain"/>
    <property type="match status" value="1"/>
</dbReference>
<dbReference type="NCBIfam" id="TIGR00254">
    <property type="entry name" value="GGDEF"/>
    <property type="match status" value="1"/>
</dbReference>
<dbReference type="GO" id="GO:0052621">
    <property type="term" value="F:diguanylate cyclase activity"/>
    <property type="evidence" value="ECO:0007669"/>
    <property type="project" value="UniProtKB-EC"/>
</dbReference>
<dbReference type="InterPro" id="IPR029787">
    <property type="entry name" value="Nucleotide_cyclase"/>
</dbReference>
<proteinExistence type="predicted"/>
<dbReference type="Pfam" id="PF00990">
    <property type="entry name" value="GGDEF"/>
    <property type="match status" value="1"/>
</dbReference>
<dbReference type="SUPFAM" id="SSF55785">
    <property type="entry name" value="PYP-like sensor domain (PAS domain)"/>
    <property type="match status" value="1"/>
</dbReference>
<dbReference type="Gene3D" id="3.30.70.270">
    <property type="match status" value="1"/>
</dbReference>
<dbReference type="InterPro" id="IPR043128">
    <property type="entry name" value="Rev_trsase/Diguanyl_cyclase"/>
</dbReference>
<dbReference type="InterPro" id="IPR035965">
    <property type="entry name" value="PAS-like_dom_sf"/>
</dbReference>
<gene>
    <name evidence="3" type="ORF">WMO37_14470</name>
</gene>
<evidence type="ECO:0000313" key="3">
    <source>
        <dbReference type="EMBL" id="MEQ2556193.1"/>
    </source>
</evidence>
<evidence type="ECO:0000256" key="1">
    <source>
        <dbReference type="SAM" id="Phobius"/>
    </source>
</evidence>
<feature type="transmembrane region" description="Helical" evidence="1">
    <location>
        <begin position="91"/>
        <end position="116"/>
    </location>
</feature>
<dbReference type="SMART" id="SM00267">
    <property type="entry name" value="GGDEF"/>
    <property type="match status" value="1"/>
</dbReference>
<evidence type="ECO:0000259" key="2">
    <source>
        <dbReference type="PROSITE" id="PS50887"/>
    </source>
</evidence>
<keyword evidence="1" id="KW-1133">Transmembrane helix</keyword>
<keyword evidence="1" id="KW-0812">Transmembrane</keyword>
<dbReference type="Proteomes" id="UP001546774">
    <property type="component" value="Unassembled WGS sequence"/>
</dbReference>
<evidence type="ECO:0000313" key="4">
    <source>
        <dbReference type="Proteomes" id="UP001546774"/>
    </source>
</evidence>